<comment type="caution">
    <text evidence="5">The sequence shown here is derived from an EMBL/GenBank/DDBJ whole genome shotgun (WGS) entry which is preliminary data.</text>
</comment>
<dbReference type="RefSeq" id="WP_182977928.1">
    <property type="nucleotide sequence ID" value="NZ_BAABGB010000001.1"/>
</dbReference>
<organism evidence="5 6">
    <name type="scientific">Gluconacetobacter asukensis</name>
    <dbReference type="NCBI Taxonomy" id="1017181"/>
    <lineage>
        <taxon>Bacteria</taxon>
        <taxon>Pseudomonadati</taxon>
        <taxon>Pseudomonadota</taxon>
        <taxon>Alphaproteobacteria</taxon>
        <taxon>Acetobacterales</taxon>
        <taxon>Acetobacteraceae</taxon>
        <taxon>Gluconacetobacter</taxon>
    </lineage>
</organism>
<protein>
    <submittedName>
        <fullName evidence="5">Glycosyltransferase family 61 protein</fullName>
    </submittedName>
</protein>
<reference evidence="5 6" key="1">
    <citation type="submission" date="2020-04" db="EMBL/GenBank/DDBJ databases">
        <title>Description of novel Gluconacetobacter.</title>
        <authorList>
            <person name="Sombolestani A."/>
        </authorList>
    </citation>
    <scope>NUCLEOTIDE SEQUENCE [LARGE SCALE GENOMIC DNA]</scope>
    <source>
        <strain evidence="5 6">LMG 27724</strain>
    </source>
</reference>
<proteinExistence type="predicted"/>
<gene>
    <name evidence="5" type="ORF">HLH35_04310</name>
</gene>
<evidence type="ECO:0000259" key="4">
    <source>
        <dbReference type="Pfam" id="PF04577"/>
    </source>
</evidence>
<name>A0A7W4IYH5_9PROT</name>
<keyword evidence="1" id="KW-0328">Glycosyltransferase</keyword>
<evidence type="ECO:0000313" key="6">
    <source>
        <dbReference type="Proteomes" id="UP000577891"/>
    </source>
</evidence>
<evidence type="ECO:0000313" key="5">
    <source>
        <dbReference type="EMBL" id="MBB2171351.1"/>
    </source>
</evidence>
<feature type="domain" description="Glycosyltransferase 61 catalytic" evidence="4">
    <location>
        <begin position="345"/>
        <end position="525"/>
    </location>
</feature>
<dbReference type="GO" id="GO:0016757">
    <property type="term" value="F:glycosyltransferase activity"/>
    <property type="evidence" value="ECO:0007669"/>
    <property type="project" value="UniProtKB-KW"/>
</dbReference>
<dbReference type="AlphaFoldDB" id="A0A7W4IYH5"/>
<dbReference type="Proteomes" id="UP000577891">
    <property type="component" value="Unassembled WGS sequence"/>
</dbReference>
<sequence length="578" mass="65902">MSMGAREKILILRTMWPFQGTLPRTFVNYDVQEIDTLDDAASFPEAKILLTALVLTHAPDLESAGKFIKEAARRFSVVMFYEPSSQPRTYLAALGYKSHHENYQENCLIGEIDLKFFSRIGRETSVYRVEHYGGGATFDIRAPWIVPLDQPGDIDFNELGHRPNHLFEQPVFEMSAFVIRGFNALPFTPGQDLEFIEAKILQPHGRAGGFFLEGFQSPRRLGRALYTTPANPIDLLNYRVIHEPAVIVDEAIYDNDQRAKTLERWRGMFASKWLDLSINELPNCVIGGSGFIFSDGVPVHGSDYLIPYLYTSLYQPIWTGLQRPHPRRHLPGVSIMGFNHLYDNYYHFLAEALNAIALCQQAIENTYIEKVYIITGKLNGVRREYLDILLAGNDRIEIIDLDRDEYVTTDRTLYCDHLLGRSVPQPVLVAERVAFQQKILENSGLLRIDRGDRLIYLSRQDTKARPILNEEALIERLRGLGFEIYLATGKPVREQIQMFREARLVVAGHGAGVSNMLFAREDAALLELIQASYLNVGPMRLTQLSGARYHSQLFFEEGEHNGWYVDIERVVRAIGQLM</sequence>
<dbReference type="EMBL" id="JABEQE010000002">
    <property type="protein sequence ID" value="MBB2171351.1"/>
    <property type="molecule type" value="Genomic_DNA"/>
</dbReference>
<dbReference type="PANTHER" id="PTHR20961">
    <property type="entry name" value="GLYCOSYLTRANSFERASE"/>
    <property type="match status" value="1"/>
</dbReference>
<evidence type="ECO:0000256" key="1">
    <source>
        <dbReference type="ARBA" id="ARBA00022676"/>
    </source>
</evidence>
<dbReference type="InterPro" id="IPR007657">
    <property type="entry name" value="Glycosyltransferase_61"/>
</dbReference>
<keyword evidence="3" id="KW-0325">Glycoprotein</keyword>
<evidence type="ECO:0000256" key="3">
    <source>
        <dbReference type="ARBA" id="ARBA00023180"/>
    </source>
</evidence>
<dbReference type="Pfam" id="PF04577">
    <property type="entry name" value="Glyco_transf_61"/>
    <property type="match status" value="1"/>
</dbReference>
<accession>A0A7W4IYH5</accession>
<evidence type="ECO:0000256" key="2">
    <source>
        <dbReference type="ARBA" id="ARBA00022679"/>
    </source>
</evidence>
<dbReference type="InterPro" id="IPR049625">
    <property type="entry name" value="Glyco_transf_61_cat"/>
</dbReference>
<keyword evidence="6" id="KW-1185">Reference proteome</keyword>
<keyword evidence="2 5" id="KW-0808">Transferase</keyword>